<dbReference type="OrthoDB" id="285989at2"/>
<gene>
    <name evidence="1" type="ORF">Poly41_03400</name>
</gene>
<evidence type="ECO:0000313" key="2">
    <source>
        <dbReference type="Proteomes" id="UP000319143"/>
    </source>
</evidence>
<organism evidence="1 2">
    <name type="scientific">Novipirellula artificiosorum</name>
    <dbReference type="NCBI Taxonomy" id="2528016"/>
    <lineage>
        <taxon>Bacteria</taxon>
        <taxon>Pseudomonadati</taxon>
        <taxon>Planctomycetota</taxon>
        <taxon>Planctomycetia</taxon>
        <taxon>Pirellulales</taxon>
        <taxon>Pirellulaceae</taxon>
        <taxon>Novipirellula</taxon>
    </lineage>
</organism>
<comment type="caution">
    <text evidence="1">The sequence shown here is derived from an EMBL/GenBank/DDBJ whole genome shotgun (WGS) entry which is preliminary data.</text>
</comment>
<keyword evidence="2" id="KW-1185">Reference proteome</keyword>
<proteinExistence type="predicted"/>
<dbReference type="RefSeq" id="WP_146524176.1">
    <property type="nucleotide sequence ID" value="NZ_SJPV01000001.1"/>
</dbReference>
<sequence>MHSIRLRYPWTKQFQGSSDVFRVNVPEPIGPASTGVKSREALYIRTFNCPTGIVENTSVKLCISNWIGRLSSLTLNGSPLAISEPPLEVEIAAVLQSHNRLVLELKPTNGEGLGLCGDVTLRMEG</sequence>
<dbReference type="AlphaFoldDB" id="A0A5C6E0L7"/>
<protein>
    <submittedName>
        <fullName evidence="1">Uncharacterized protein</fullName>
    </submittedName>
</protein>
<accession>A0A5C6E0L7</accession>
<evidence type="ECO:0000313" key="1">
    <source>
        <dbReference type="EMBL" id="TWU42044.1"/>
    </source>
</evidence>
<dbReference type="Proteomes" id="UP000319143">
    <property type="component" value="Unassembled WGS sequence"/>
</dbReference>
<dbReference type="EMBL" id="SJPV01000001">
    <property type="protein sequence ID" value="TWU42044.1"/>
    <property type="molecule type" value="Genomic_DNA"/>
</dbReference>
<reference evidence="1 2" key="1">
    <citation type="submission" date="2019-02" db="EMBL/GenBank/DDBJ databases">
        <title>Deep-cultivation of Planctomycetes and their phenomic and genomic characterization uncovers novel biology.</title>
        <authorList>
            <person name="Wiegand S."/>
            <person name="Jogler M."/>
            <person name="Boedeker C."/>
            <person name="Pinto D."/>
            <person name="Vollmers J."/>
            <person name="Rivas-Marin E."/>
            <person name="Kohn T."/>
            <person name="Peeters S.H."/>
            <person name="Heuer A."/>
            <person name="Rast P."/>
            <person name="Oberbeckmann S."/>
            <person name="Bunk B."/>
            <person name="Jeske O."/>
            <person name="Meyerdierks A."/>
            <person name="Storesund J.E."/>
            <person name="Kallscheuer N."/>
            <person name="Luecker S."/>
            <person name="Lage O.M."/>
            <person name="Pohl T."/>
            <person name="Merkel B.J."/>
            <person name="Hornburger P."/>
            <person name="Mueller R.-W."/>
            <person name="Bruemmer F."/>
            <person name="Labrenz M."/>
            <person name="Spormann A.M."/>
            <person name="Op Den Camp H."/>
            <person name="Overmann J."/>
            <person name="Amann R."/>
            <person name="Jetten M.S.M."/>
            <person name="Mascher T."/>
            <person name="Medema M.H."/>
            <person name="Devos D.P."/>
            <person name="Kaster A.-K."/>
            <person name="Ovreas L."/>
            <person name="Rohde M."/>
            <person name="Galperin M.Y."/>
            <person name="Jogler C."/>
        </authorList>
    </citation>
    <scope>NUCLEOTIDE SEQUENCE [LARGE SCALE GENOMIC DNA]</scope>
    <source>
        <strain evidence="1 2">Poly41</strain>
    </source>
</reference>
<name>A0A5C6E0L7_9BACT</name>